<keyword evidence="1 2" id="KW-0238">DNA-binding</keyword>
<evidence type="ECO:0000259" key="3">
    <source>
        <dbReference type="PROSITE" id="PS50977"/>
    </source>
</evidence>
<feature type="DNA-binding region" description="H-T-H motif" evidence="2">
    <location>
        <begin position="27"/>
        <end position="46"/>
    </location>
</feature>
<evidence type="ECO:0000313" key="5">
    <source>
        <dbReference type="Proteomes" id="UP000291189"/>
    </source>
</evidence>
<reference evidence="4 5" key="1">
    <citation type="submission" date="2019-01" db="EMBL/GenBank/DDBJ databases">
        <title>Nocardioides guangzhouensis sp. nov., an actinobacterium isolated from soil.</title>
        <authorList>
            <person name="Fu Y."/>
            <person name="Cai Y."/>
            <person name="Lin Z."/>
            <person name="Chen P."/>
        </authorList>
    </citation>
    <scope>NUCLEOTIDE SEQUENCE [LARGE SCALE GENOMIC DNA]</scope>
    <source>
        <strain evidence="4 5">NBRC 105384</strain>
    </source>
</reference>
<dbReference type="OrthoDB" id="8479950at2"/>
<dbReference type="InterPro" id="IPR001647">
    <property type="entry name" value="HTH_TetR"/>
</dbReference>
<dbReference type="PROSITE" id="PS50977">
    <property type="entry name" value="HTH_TETR_2"/>
    <property type="match status" value="1"/>
</dbReference>
<protein>
    <submittedName>
        <fullName evidence="4">TetR/AcrR family transcriptional regulator</fullName>
    </submittedName>
</protein>
<gene>
    <name evidence="4" type="ORF">ETU37_17045</name>
</gene>
<proteinExistence type="predicted"/>
<dbReference type="GO" id="GO:0000976">
    <property type="term" value="F:transcription cis-regulatory region binding"/>
    <property type="evidence" value="ECO:0007669"/>
    <property type="project" value="TreeGrafter"/>
</dbReference>
<organism evidence="4 5">
    <name type="scientific">Nocardioides iriomotensis</name>
    <dbReference type="NCBI Taxonomy" id="715784"/>
    <lineage>
        <taxon>Bacteria</taxon>
        <taxon>Bacillati</taxon>
        <taxon>Actinomycetota</taxon>
        <taxon>Actinomycetes</taxon>
        <taxon>Propionibacteriales</taxon>
        <taxon>Nocardioidaceae</taxon>
        <taxon>Nocardioides</taxon>
    </lineage>
</organism>
<evidence type="ECO:0000256" key="2">
    <source>
        <dbReference type="PROSITE-ProRule" id="PRU00335"/>
    </source>
</evidence>
<evidence type="ECO:0000313" key="4">
    <source>
        <dbReference type="EMBL" id="RYU10472.1"/>
    </source>
</evidence>
<comment type="caution">
    <text evidence="4">The sequence shown here is derived from an EMBL/GenBank/DDBJ whole genome shotgun (WGS) entry which is preliminary data.</text>
</comment>
<dbReference type="InterPro" id="IPR050109">
    <property type="entry name" value="HTH-type_TetR-like_transc_reg"/>
</dbReference>
<dbReference type="SUPFAM" id="SSF46689">
    <property type="entry name" value="Homeodomain-like"/>
    <property type="match status" value="1"/>
</dbReference>
<dbReference type="RefSeq" id="WP_129988556.1">
    <property type="nucleotide sequence ID" value="NZ_SDPU01000030.1"/>
</dbReference>
<accession>A0A4Q5IWK7</accession>
<dbReference type="PANTHER" id="PTHR30055:SF174">
    <property type="entry name" value="TRANSCRIPTIONAL REGULATORY PROTEIN (PROBABLY TETR-FAMILY)-RELATED"/>
    <property type="match status" value="1"/>
</dbReference>
<dbReference type="GO" id="GO:0003700">
    <property type="term" value="F:DNA-binding transcription factor activity"/>
    <property type="evidence" value="ECO:0007669"/>
    <property type="project" value="TreeGrafter"/>
</dbReference>
<dbReference type="Pfam" id="PF00440">
    <property type="entry name" value="TetR_N"/>
    <property type="match status" value="1"/>
</dbReference>
<dbReference type="PANTHER" id="PTHR30055">
    <property type="entry name" value="HTH-TYPE TRANSCRIPTIONAL REGULATOR RUTR"/>
    <property type="match status" value="1"/>
</dbReference>
<dbReference type="Proteomes" id="UP000291189">
    <property type="component" value="Unassembled WGS sequence"/>
</dbReference>
<name>A0A4Q5IWK7_9ACTN</name>
<dbReference type="InterPro" id="IPR009057">
    <property type="entry name" value="Homeodomain-like_sf"/>
</dbReference>
<dbReference type="EMBL" id="SDPU01000030">
    <property type="protein sequence ID" value="RYU10472.1"/>
    <property type="molecule type" value="Genomic_DNA"/>
</dbReference>
<dbReference type="AlphaFoldDB" id="A0A4Q5IWK7"/>
<evidence type="ECO:0000256" key="1">
    <source>
        <dbReference type="ARBA" id="ARBA00023125"/>
    </source>
</evidence>
<dbReference type="Gene3D" id="1.10.357.10">
    <property type="entry name" value="Tetracycline Repressor, domain 2"/>
    <property type="match status" value="1"/>
</dbReference>
<feature type="domain" description="HTH tetR-type" evidence="3">
    <location>
        <begin position="4"/>
        <end position="64"/>
    </location>
</feature>
<sequence length="187" mass="20771">MSRDDRRRQLLGIGLSKLVEKPIQDLSLDEVAAEAGISRGLLFHYFPTKRDFHRACIEAAGRRILRNTRADDALAPDAQVAEMVRLFVEQIDRRRDFYLSLVHGTGSADVSLVEVYDAIWAEATDRVVAALGVAPEQARVVHAWWAYVEDHALTWSAEPPARRTTSEAALVAHCTDALAALLAVGRR</sequence>
<keyword evidence="5" id="KW-1185">Reference proteome</keyword>